<keyword evidence="5 7" id="KW-0547">Nucleotide-binding</keyword>
<keyword evidence="11" id="KW-1185">Reference proteome</keyword>
<feature type="binding site" evidence="7">
    <location>
        <position position="113"/>
    </location>
    <ligand>
        <name>ATP</name>
        <dbReference type="ChEBI" id="CHEBI:30616"/>
    </ligand>
</feature>
<dbReference type="Pfam" id="PF08442">
    <property type="entry name" value="ATP-grasp_2"/>
    <property type="match status" value="1"/>
</dbReference>
<dbReference type="GO" id="GO:0006099">
    <property type="term" value="P:tricarboxylic acid cycle"/>
    <property type="evidence" value="ECO:0007669"/>
    <property type="project" value="UniProtKB-UniRule"/>
</dbReference>
<dbReference type="PIRSF" id="PIRSF001554">
    <property type="entry name" value="SucCS_beta"/>
    <property type="match status" value="1"/>
</dbReference>
<evidence type="ECO:0000256" key="4">
    <source>
        <dbReference type="ARBA" id="ARBA00022723"/>
    </source>
</evidence>
<dbReference type="EC" id="6.2.1.5" evidence="7"/>
<feature type="binding site" evidence="7">
    <location>
        <begin position="337"/>
        <end position="339"/>
    </location>
    <ligand>
        <name>substrate</name>
        <note>ligand shared with subunit alpha</note>
    </ligand>
</feature>
<dbReference type="SUPFAM" id="SSF52210">
    <property type="entry name" value="Succinyl-CoA synthetase domains"/>
    <property type="match status" value="1"/>
</dbReference>
<dbReference type="SUPFAM" id="SSF56059">
    <property type="entry name" value="Glutathione synthetase ATP-binding domain-like"/>
    <property type="match status" value="1"/>
</dbReference>
<evidence type="ECO:0000256" key="6">
    <source>
        <dbReference type="ARBA" id="ARBA00022842"/>
    </source>
</evidence>
<organism evidence="10 11">
    <name type="scientific">Larkinella arboricola</name>
    <dbReference type="NCBI Taxonomy" id="643671"/>
    <lineage>
        <taxon>Bacteria</taxon>
        <taxon>Pseudomonadati</taxon>
        <taxon>Bacteroidota</taxon>
        <taxon>Cytophagia</taxon>
        <taxon>Cytophagales</taxon>
        <taxon>Spirosomataceae</taxon>
        <taxon>Larkinella</taxon>
    </lineage>
</organism>
<evidence type="ECO:0000256" key="7">
    <source>
        <dbReference type="HAMAP-Rule" id="MF_00558"/>
    </source>
</evidence>
<name>A0A327WNH5_LARAB</name>
<dbReference type="Gene3D" id="3.40.50.261">
    <property type="entry name" value="Succinyl-CoA synthetase domains"/>
    <property type="match status" value="1"/>
</dbReference>
<dbReference type="InterPro" id="IPR013650">
    <property type="entry name" value="ATP-grasp_succ-CoA_synth-type"/>
</dbReference>
<keyword evidence="3 7" id="KW-0436">Ligase</keyword>
<feature type="domain" description="ATP-grasp" evidence="9">
    <location>
        <begin position="9"/>
        <end position="59"/>
    </location>
</feature>
<proteinExistence type="inferred from homology"/>
<comment type="caution">
    <text evidence="7">Lacks conserved residue(s) required for the propagation of feature annotation.</text>
</comment>
<evidence type="ECO:0000259" key="9">
    <source>
        <dbReference type="PROSITE" id="PS50975"/>
    </source>
</evidence>
<keyword evidence="4 7" id="KW-0479">Metal-binding</keyword>
<dbReference type="GO" id="GO:0042709">
    <property type="term" value="C:succinate-CoA ligase complex"/>
    <property type="evidence" value="ECO:0007669"/>
    <property type="project" value="TreeGrafter"/>
</dbReference>
<dbReference type="Proteomes" id="UP000248790">
    <property type="component" value="Unassembled WGS sequence"/>
</dbReference>
<keyword evidence="7 8" id="KW-0067">ATP-binding</keyword>
<evidence type="ECO:0000256" key="5">
    <source>
        <dbReference type="ARBA" id="ARBA00022741"/>
    </source>
</evidence>
<dbReference type="FunFam" id="3.40.50.261:FF:000001">
    <property type="entry name" value="Succinate--CoA ligase [ADP-forming] subunit beta"/>
    <property type="match status" value="1"/>
</dbReference>
<dbReference type="GO" id="GO:0000287">
    <property type="term" value="F:magnesium ion binding"/>
    <property type="evidence" value="ECO:0007669"/>
    <property type="project" value="UniProtKB-UniRule"/>
</dbReference>
<comment type="cofactor">
    <cofactor evidence="7">
        <name>Mg(2+)</name>
        <dbReference type="ChEBI" id="CHEBI:18420"/>
    </cofactor>
    <text evidence="7">Binds 1 Mg(2+) ion per subunit.</text>
</comment>
<dbReference type="PANTHER" id="PTHR11815">
    <property type="entry name" value="SUCCINYL-COA SYNTHETASE BETA CHAIN"/>
    <property type="match status" value="1"/>
</dbReference>
<dbReference type="InterPro" id="IPR005809">
    <property type="entry name" value="Succ_CoA_ligase-like_bsu"/>
</dbReference>
<dbReference type="GO" id="GO:0004776">
    <property type="term" value="F:succinate-CoA ligase (GDP-forming) activity"/>
    <property type="evidence" value="ECO:0007669"/>
    <property type="project" value="RHEA"/>
</dbReference>
<dbReference type="GO" id="GO:0005524">
    <property type="term" value="F:ATP binding"/>
    <property type="evidence" value="ECO:0007669"/>
    <property type="project" value="UniProtKB-UniRule"/>
</dbReference>
<dbReference type="InterPro" id="IPR017866">
    <property type="entry name" value="Succ-CoA_synthase_bsu_CS"/>
</dbReference>
<evidence type="ECO:0000256" key="1">
    <source>
        <dbReference type="ARBA" id="ARBA00009182"/>
    </source>
</evidence>
<evidence type="ECO:0000256" key="3">
    <source>
        <dbReference type="ARBA" id="ARBA00022598"/>
    </source>
</evidence>
<dbReference type="UniPathway" id="UPA00223">
    <property type="reaction ID" value="UER00999"/>
</dbReference>
<dbReference type="HAMAP" id="MF_00558">
    <property type="entry name" value="Succ_CoA_beta"/>
    <property type="match status" value="1"/>
</dbReference>
<accession>A0A327WNH5</accession>
<evidence type="ECO:0000313" key="11">
    <source>
        <dbReference type="Proteomes" id="UP000248790"/>
    </source>
</evidence>
<dbReference type="GO" id="GO:0006104">
    <property type="term" value="P:succinyl-CoA metabolic process"/>
    <property type="evidence" value="ECO:0007669"/>
    <property type="project" value="TreeGrafter"/>
</dbReference>
<dbReference type="Gene3D" id="3.30.1490.20">
    <property type="entry name" value="ATP-grasp fold, A domain"/>
    <property type="match status" value="1"/>
</dbReference>
<sequence>MNIHEYQGKEILKHYGVRVQEGTVAESPEKAVEAAKQIMAQTNSKFVVVKSQIHAGGRGKGKIQGSEQRGVQVAKSVDEVREISKNIIGNVLVTHQTGPEGRKVNKVLVAQDVYYPGASEPKEYYIGILLDRAKACNVIMASTEGGMDIEEVAEHSPEKIVKEWVDPTIGLQPFQVRNIAFALGLEGEAFKEMVKFIGALYKAYVETDSSMFEINPVLKTSDNKILAVDAKVNLDDNALYRHPDLKNLRDIAEEDPLEVEATANDLNYVKLDGNVGCMVNGAGLAMATMDIIKLSGGEPANFLDVGGGANAKTVEAGFRIILKDPNVKAILINIFGGIVRCDRVATGVVEAYKAIGDIKVPIIVRLQGTNAEEGARIIDESGLKVFSAVQLKDAAAKVKQVLEEMGA</sequence>
<comment type="pathway">
    <text evidence="7">Carbohydrate metabolism; tricarboxylic acid cycle; succinate from succinyl-CoA (ligase route): step 1/1.</text>
</comment>
<dbReference type="InterPro" id="IPR016102">
    <property type="entry name" value="Succinyl-CoA_synth-like"/>
</dbReference>
<feature type="binding site" evidence="7">
    <location>
        <position position="215"/>
    </location>
    <ligand>
        <name>Mg(2+)</name>
        <dbReference type="ChEBI" id="CHEBI:18420"/>
    </ligand>
</feature>
<protein>
    <recommendedName>
        <fullName evidence="7">Succinate--CoA ligase [ADP-forming] subunit beta</fullName>
        <ecNumber evidence="7">6.2.1.5</ecNumber>
    </recommendedName>
    <alternativeName>
        <fullName evidence="7">Succinyl-CoA synthetase subunit beta</fullName>
        <shortName evidence="7">SCS-beta</shortName>
    </alternativeName>
</protein>
<dbReference type="PROSITE" id="PS50975">
    <property type="entry name" value="ATP_GRASP"/>
    <property type="match status" value="1"/>
</dbReference>
<dbReference type="AlphaFoldDB" id="A0A327WNH5"/>
<feature type="binding site" evidence="7">
    <location>
        <position position="229"/>
    </location>
    <ligand>
        <name>Mg(2+)</name>
        <dbReference type="ChEBI" id="CHEBI:18420"/>
    </ligand>
</feature>
<comment type="subunit">
    <text evidence="7">Heterotetramer of two alpha and two beta subunits.</text>
</comment>
<dbReference type="EMBL" id="QLMC01000008">
    <property type="protein sequence ID" value="RAJ92092.1"/>
    <property type="molecule type" value="Genomic_DNA"/>
</dbReference>
<reference evidence="10 11" key="1">
    <citation type="submission" date="2018-06" db="EMBL/GenBank/DDBJ databases">
        <title>Genomic Encyclopedia of Archaeal and Bacterial Type Strains, Phase II (KMG-II): from individual species to whole genera.</title>
        <authorList>
            <person name="Goeker M."/>
        </authorList>
    </citation>
    <scope>NUCLEOTIDE SEQUENCE [LARGE SCALE GENOMIC DNA]</scope>
    <source>
        <strain evidence="10 11">DSM 21851</strain>
    </source>
</reference>
<keyword evidence="6 7" id="KW-0460">Magnesium</keyword>
<dbReference type="FunFam" id="3.30.1490.20:FF:000002">
    <property type="entry name" value="Succinate--CoA ligase [ADP-forming] subunit beta"/>
    <property type="match status" value="1"/>
</dbReference>
<feature type="binding site" evidence="7">
    <location>
        <begin position="57"/>
        <end position="59"/>
    </location>
    <ligand>
        <name>ATP</name>
        <dbReference type="ChEBI" id="CHEBI:30616"/>
    </ligand>
</feature>
<dbReference type="InterPro" id="IPR011761">
    <property type="entry name" value="ATP-grasp"/>
</dbReference>
<dbReference type="InterPro" id="IPR005811">
    <property type="entry name" value="SUCC_ACL_C"/>
</dbReference>
<keyword evidence="2 7" id="KW-0816">Tricarboxylic acid cycle</keyword>
<dbReference type="OrthoDB" id="9802602at2"/>
<comment type="caution">
    <text evidence="10">The sequence shown here is derived from an EMBL/GenBank/DDBJ whole genome shotgun (WGS) entry which is preliminary data.</text>
</comment>
<dbReference type="RefSeq" id="WP_111631268.1">
    <property type="nucleotide sequence ID" value="NZ_QLMC01000008.1"/>
</dbReference>
<comment type="catalytic activity">
    <reaction evidence="7">
        <text>succinate + ATP + CoA = succinyl-CoA + ADP + phosphate</text>
        <dbReference type="Rhea" id="RHEA:17661"/>
        <dbReference type="ChEBI" id="CHEBI:30031"/>
        <dbReference type="ChEBI" id="CHEBI:30616"/>
        <dbReference type="ChEBI" id="CHEBI:43474"/>
        <dbReference type="ChEBI" id="CHEBI:57287"/>
        <dbReference type="ChEBI" id="CHEBI:57292"/>
        <dbReference type="ChEBI" id="CHEBI:456216"/>
        <dbReference type="EC" id="6.2.1.5"/>
    </reaction>
</comment>
<comment type="similarity">
    <text evidence="1 7">Belongs to the succinate/malate CoA ligase beta subunit family.</text>
</comment>
<dbReference type="NCBIfam" id="NF001913">
    <property type="entry name" value="PRK00696.1"/>
    <property type="match status" value="1"/>
</dbReference>
<dbReference type="NCBIfam" id="TIGR01016">
    <property type="entry name" value="sucCoAbeta"/>
    <property type="match status" value="1"/>
</dbReference>
<dbReference type="Gene3D" id="3.30.470.20">
    <property type="entry name" value="ATP-grasp fold, B domain"/>
    <property type="match status" value="1"/>
</dbReference>
<dbReference type="FunFam" id="3.30.470.20:FF:000002">
    <property type="entry name" value="Succinate--CoA ligase [ADP-forming] subunit beta"/>
    <property type="match status" value="1"/>
</dbReference>
<dbReference type="PANTHER" id="PTHR11815:SF10">
    <property type="entry name" value="SUCCINATE--COA LIGASE [GDP-FORMING] SUBUNIT BETA, MITOCHONDRIAL"/>
    <property type="match status" value="1"/>
</dbReference>
<dbReference type="PROSITE" id="PS01217">
    <property type="entry name" value="SUCCINYL_COA_LIG_3"/>
    <property type="match status" value="1"/>
</dbReference>
<gene>
    <name evidence="7" type="primary">sucC</name>
    <name evidence="10" type="ORF">LX87_05056</name>
</gene>
<feature type="binding site" evidence="7">
    <location>
        <position position="50"/>
    </location>
    <ligand>
        <name>ATP</name>
        <dbReference type="ChEBI" id="CHEBI:30616"/>
    </ligand>
</feature>
<dbReference type="GO" id="GO:0005829">
    <property type="term" value="C:cytosol"/>
    <property type="evidence" value="ECO:0007669"/>
    <property type="project" value="TreeGrafter"/>
</dbReference>
<evidence type="ECO:0000256" key="8">
    <source>
        <dbReference type="PROSITE-ProRule" id="PRU00409"/>
    </source>
</evidence>
<evidence type="ECO:0000313" key="10">
    <source>
        <dbReference type="EMBL" id="RAJ92092.1"/>
    </source>
</evidence>
<evidence type="ECO:0000256" key="2">
    <source>
        <dbReference type="ARBA" id="ARBA00022532"/>
    </source>
</evidence>
<feature type="binding site" evidence="7">
    <location>
        <position position="280"/>
    </location>
    <ligand>
        <name>substrate</name>
        <note>ligand shared with subunit alpha</note>
    </ligand>
</feature>
<feature type="binding site" evidence="7">
    <location>
        <position position="123"/>
    </location>
    <ligand>
        <name>ATP</name>
        <dbReference type="ChEBI" id="CHEBI:30616"/>
    </ligand>
</feature>
<comment type="function">
    <text evidence="7">Succinyl-CoA synthetase functions in the citric acid cycle (TCA), coupling the hydrolysis of succinyl-CoA to the synthesis of either ATP or GTP and thus represents the only step of substrate-level phosphorylation in the TCA. The beta subunit provides nucleotide specificity of the enzyme and binds the substrate succinate, while the binding sites for coenzyme A and phosphate are found in the alpha subunit.</text>
</comment>
<dbReference type="GO" id="GO:0004775">
    <property type="term" value="F:succinate-CoA ligase (ADP-forming) activity"/>
    <property type="evidence" value="ECO:0007669"/>
    <property type="project" value="UniProtKB-UniRule"/>
</dbReference>
<dbReference type="InterPro" id="IPR013815">
    <property type="entry name" value="ATP_grasp_subdomain_1"/>
</dbReference>
<comment type="catalytic activity">
    <reaction evidence="7">
        <text>GTP + succinate + CoA = succinyl-CoA + GDP + phosphate</text>
        <dbReference type="Rhea" id="RHEA:22120"/>
        <dbReference type="ChEBI" id="CHEBI:30031"/>
        <dbReference type="ChEBI" id="CHEBI:37565"/>
        <dbReference type="ChEBI" id="CHEBI:43474"/>
        <dbReference type="ChEBI" id="CHEBI:57287"/>
        <dbReference type="ChEBI" id="CHEBI:57292"/>
        <dbReference type="ChEBI" id="CHEBI:58189"/>
    </reaction>
</comment>
<dbReference type="Pfam" id="PF00549">
    <property type="entry name" value="Ligase_CoA"/>
    <property type="match status" value="1"/>
</dbReference>